<dbReference type="Pfam" id="PF00440">
    <property type="entry name" value="TetR_N"/>
    <property type="match status" value="1"/>
</dbReference>
<dbReference type="InterPro" id="IPR009057">
    <property type="entry name" value="Homeodomain-like_sf"/>
</dbReference>
<dbReference type="Pfam" id="PF16859">
    <property type="entry name" value="TetR_C_11"/>
    <property type="match status" value="1"/>
</dbReference>
<dbReference type="Proteomes" id="UP000576792">
    <property type="component" value="Unassembled WGS sequence"/>
</dbReference>
<proteinExistence type="predicted"/>
<dbReference type="SUPFAM" id="SSF48498">
    <property type="entry name" value="Tetracyclin repressor-like, C-terminal domain"/>
    <property type="match status" value="1"/>
</dbReference>
<dbReference type="InterPro" id="IPR001647">
    <property type="entry name" value="HTH_TetR"/>
</dbReference>
<keyword evidence="3" id="KW-0804">Transcription</keyword>
<dbReference type="InterPro" id="IPR036271">
    <property type="entry name" value="Tet_transcr_reg_TetR-rel_C_sf"/>
</dbReference>
<dbReference type="AlphaFoldDB" id="A0A846SCM8"/>
<dbReference type="InterPro" id="IPR050109">
    <property type="entry name" value="HTH-type_TetR-like_transc_reg"/>
</dbReference>
<dbReference type="GO" id="GO:0000976">
    <property type="term" value="F:transcription cis-regulatory region binding"/>
    <property type="evidence" value="ECO:0007669"/>
    <property type="project" value="TreeGrafter"/>
</dbReference>
<dbReference type="Gene3D" id="1.10.357.10">
    <property type="entry name" value="Tetracycline Repressor, domain 2"/>
    <property type="match status" value="1"/>
</dbReference>
<keyword evidence="1" id="KW-0805">Transcription regulation</keyword>
<evidence type="ECO:0000259" key="5">
    <source>
        <dbReference type="PROSITE" id="PS50977"/>
    </source>
</evidence>
<name>A0A846SCM8_9MICO</name>
<dbReference type="InterPro" id="IPR011075">
    <property type="entry name" value="TetR_C"/>
</dbReference>
<evidence type="ECO:0000256" key="4">
    <source>
        <dbReference type="PROSITE-ProRule" id="PRU00335"/>
    </source>
</evidence>
<comment type="caution">
    <text evidence="6">The sequence shown here is derived from an EMBL/GenBank/DDBJ whole genome shotgun (WGS) entry which is preliminary data.</text>
</comment>
<keyword evidence="7" id="KW-1185">Reference proteome</keyword>
<dbReference type="PROSITE" id="PS50977">
    <property type="entry name" value="HTH_TETR_2"/>
    <property type="match status" value="1"/>
</dbReference>
<sequence>MAGRPRSADVDRRLERSALMLFAEGGRAAVSFDQVARRAGASRTAIYRRWDTREELIASALRAFRAESEAGLEDWTDRPLDAILDLFVDRATAALEDEFARDLLRQLVALGPDGGAITQTYLVEMFAPRREAFSAKIREAQDGGQIDPTLDPELMQDLLAGALIHRLLLWGDLATDTDPRSHVNAVLSAIGFPRPPSQHGQPRNST</sequence>
<dbReference type="PANTHER" id="PTHR30055:SF148">
    <property type="entry name" value="TETR-FAMILY TRANSCRIPTIONAL REGULATOR"/>
    <property type="match status" value="1"/>
</dbReference>
<organism evidence="6 7">
    <name type="scientific">Brevibacterium marinum</name>
    <dbReference type="NCBI Taxonomy" id="418643"/>
    <lineage>
        <taxon>Bacteria</taxon>
        <taxon>Bacillati</taxon>
        <taxon>Actinomycetota</taxon>
        <taxon>Actinomycetes</taxon>
        <taxon>Micrococcales</taxon>
        <taxon>Brevibacteriaceae</taxon>
        <taxon>Brevibacterium</taxon>
    </lineage>
</organism>
<reference evidence="6 7" key="1">
    <citation type="submission" date="2020-03" db="EMBL/GenBank/DDBJ databases">
        <title>Sequencing the genomes of 1000 actinobacteria strains.</title>
        <authorList>
            <person name="Klenk H.-P."/>
        </authorList>
    </citation>
    <scope>NUCLEOTIDE SEQUENCE [LARGE SCALE GENOMIC DNA]</scope>
    <source>
        <strain evidence="6 7">DSM 18964</strain>
    </source>
</reference>
<feature type="domain" description="HTH tetR-type" evidence="5">
    <location>
        <begin position="8"/>
        <end position="68"/>
    </location>
</feature>
<protein>
    <submittedName>
        <fullName evidence="6">AcrR family transcriptional regulator</fullName>
    </submittedName>
</protein>
<evidence type="ECO:0000256" key="3">
    <source>
        <dbReference type="ARBA" id="ARBA00023163"/>
    </source>
</evidence>
<keyword evidence="2 4" id="KW-0238">DNA-binding</keyword>
<dbReference type="GO" id="GO:0003700">
    <property type="term" value="F:DNA-binding transcription factor activity"/>
    <property type="evidence" value="ECO:0007669"/>
    <property type="project" value="TreeGrafter"/>
</dbReference>
<dbReference type="RefSeq" id="WP_167952296.1">
    <property type="nucleotide sequence ID" value="NZ_BAAAPQ010000038.1"/>
</dbReference>
<dbReference type="SUPFAM" id="SSF46689">
    <property type="entry name" value="Homeodomain-like"/>
    <property type="match status" value="1"/>
</dbReference>
<evidence type="ECO:0000313" key="6">
    <source>
        <dbReference type="EMBL" id="NJC58497.1"/>
    </source>
</evidence>
<evidence type="ECO:0000256" key="2">
    <source>
        <dbReference type="ARBA" id="ARBA00023125"/>
    </source>
</evidence>
<gene>
    <name evidence="6" type="ORF">BKA07_003532</name>
</gene>
<accession>A0A846SCM8</accession>
<dbReference type="PANTHER" id="PTHR30055">
    <property type="entry name" value="HTH-TYPE TRANSCRIPTIONAL REGULATOR RUTR"/>
    <property type="match status" value="1"/>
</dbReference>
<evidence type="ECO:0000256" key="1">
    <source>
        <dbReference type="ARBA" id="ARBA00023015"/>
    </source>
</evidence>
<feature type="DNA-binding region" description="H-T-H motif" evidence="4">
    <location>
        <begin position="31"/>
        <end position="50"/>
    </location>
</feature>
<dbReference type="Gene3D" id="1.10.10.60">
    <property type="entry name" value="Homeodomain-like"/>
    <property type="match status" value="1"/>
</dbReference>
<evidence type="ECO:0000313" key="7">
    <source>
        <dbReference type="Proteomes" id="UP000576792"/>
    </source>
</evidence>
<dbReference type="EMBL" id="JAATJN010000001">
    <property type="protein sequence ID" value="NJC58497.1"/>
    <property type="molecule type" value="Genomic_DNA"/>
</dbReference>